<comment type="similarity">
    <text evidence="1">Belongs to the peptidase A1 family.</text>
</comment>
<dbReference type="MEROPS" id="A01.057"/>
<dbReference type="GO" id="GO:0005764">
    <property type="term" value="C:lysosome"/>
    <property type="evidence" value="ECO:0007669"/>
    <property type="project" value="TreeGrafter"/>
</dbReference>
<feature type="non-terminal residue" evidence="3">
    <location>
        <position position="1"/>
    </location>
</feature>
<dbReference type="EMBL" id="GL439087">
    <property type="protein sequence ID" value="EFN67885.1"/>
    <property type="molecule type" value="Genomic_DNA"/>
</dbReference>
<dbReference type="PANTHER" id="PTHR47966:SF51">
    <property type="entry name" value="BETA-SITE APP-CLEAVING ENZYME, ISOFORM A-RELATED"/>
    <property type="match status" value="1"/>
</dbReference>
<gene>
    <name evidence="3" type="ORF">EAG_06008</name>
</gene>
<dbReference type="InterPro" id="IPR001461">
    <property type="entry name" value="Aspartic_peptidase_A1"/>
</dbReference>
<dbReference type="InterPro" id="IPR033121">
    <property type="entry name" value="PEPTIDASE_A1"/>
</dbReference>
<evidence type="ECO:0000256" key="1">
    <source>
        <dbReference type="ARBA" id="ARBA00007447"/>
    </source>
</evidence>
<protein>
    <submittedName>
        <fullName evidence="3">Renin</fullName>
    </submittedName>
</protein>
<dbReference type="GO" id="GO:0006508">
    <property type="term" value="P:proteolysis"/>
    <property type="evidence" value="ECO:0007669"/>
    <property type="project" value="InterPro"/>
</dbReference>
<keyword evidence="4" id="KW-1185">Reference proteome</keyword>
<dbReference type="Pfam" id="PF00026">
    <property type="entry name" value="Asp"/>
    <property type="match status" value="1"/>
</dbReference>
<evidence type="ECO:0000313" key="4">
    <source>
        <dbReference type="Proteomes" id="UP000000311"/>
    </source>
</evidence>
<dbReference type="AlphaFoldDB" id="E2AFA4"/>
<name>E2AFA4_CAMFO</name>
<sequence length="83" mass="9777">KVNCNRIFHLPTITFNLGGKAFDLTDRDYIIPKINDESICITVFSKHDSRYKHDVKWILGMPFMGRYYTEFNMEKNRLGFALA</sequence>
<feature type="non-terminal residue" evidence="3">
    <location>
        <position position="83"/>
    </location>
</feature>
<dbReference type="InParanoid" id="E2AFA4"/>
<dbReference type="PROSITE" id="PS51767">
    <property type="entry name" value="PEPTIDASE_A1"/>
    <property type="match status" value="1"/>
</dbReference>
<dbReference type="PANTHER" id="PTHR47966">
    <property type="entry name" value="BETA-SITE APP-CLEAVING ENZYME, ISOFORM A-RELATED"/>
    <property type="match status" value="1"/>
</dbReference>
<proteinExistence type="inferred from homology"/>
<dbReference type="SUPFAM" id="SSF50630">
    <property type="entry name" value="Acid proteases"/>
    <property type="match status" value="1"/>
</dbReference>
<dbReference type="Gene3D" id="2.40.70.10">
    <property type="entry name" value="Acid Proteases"/>
    <property type="match status" value="1"/>
</dbReference>
<evidence type="ECO:0000259" key="2">
    <source>
        <dbReference type="PROSITE" id="PS51767"/>
    </source>
</evidence>
<evidence type="ECO:0000313" key="3">
    <source>
        <dbReference type="EMBL" id="EFN67885.1"/>
    </source>
</evidence>
<dbReference type="GO" id="GO:0004190">
    <property type="term" value="F:aspartic-type endopeptidase activity"/>
    <property type="evidence" value="ECO:0007669"/>
    <property type="project" value="InterPro"/>
</dbReference>
<dbReference type="Proteomes" id="UP000000311">
    <property type="component" value="Unassembled WGS sequence"/>
</dbReference>
<accession>E2AFA4</accession>
<reference evidence="3 4" key="1">
    <citation type="journal article" date="2010" name="Science">
        <title>Genomic comparison of the ants Camponotus floridanus and Harpegnathos saltator.</title>
        <authorList>
            <person name="Bonasio R."/>
            <person name="Zhang G."/>
            <person name="Ye C."/>
            <person name="Mutti N.S."/>
            <person name="Fang X."/>
            <person name="Qin N."/>
            <person name="Donahue G."/>
            <person name="Yang P."/>
            <person name="Li Q."/>
            <person name="Li C."/>
            <person name="Zhang P."/>
            <person name="Huang Z."/>
            <person name="Berger S.L."/>
            <person name="Reinberg D."/>
            <person name="Wang J."/>
            <person name="Liebig J."/>
        </authorList>
    </citation>
    <scope>NUCLEOTIDE SEQUENCE [LARGE SCALE GENOMIC DNA]</scope>
    <source>
        <strain evidence="4">C129</strain>
    </source>
</reference>
<dbReference type="InterPro" id="IPR021109">
    <property type="entry name" value="Peptidase_aspartic_dom_sf"/>
</dbReference>
<feature type="domain" description="Peptidase A1" evidence="2">
    <location>
        <begin position="1"/>
        <end position="81"/>
    </location>
</feature>
<organism evidence="4">
    <name type="scientific">Camponotus floridanus</name>
    <name type="common">Florida carpenter ant</name>
    <dbReference type="NCBI Taxonomy" id="104421"/>
    <lineage>
        <taxon>Eukaryota</taxon>
        <taxon>Metazoa</taxon>
        <taxon>Ecdysozoa</taxon>
        <taxon>Arthropoda</taxon>
        <taxon>Hexapoda</taxon>
        <taxon>Insecta</taxon>
        <taxon>Pterygota</taxon>
        <taxon>Neoptera</taxon>
        <taxon>Endopterygota</taxon>
        <taxon>Hymenoptera</taxon>
        <taxon>Apocrita</taxon>
        <taxon>Aculeata</taxon>
        <taxon>Formicoidea</taxon>
        <taxon>Formicidae</taxon>
        <taxon>Formicinae</taxon>
        <taxon>Camponotus</taxon>
    </lineage>
</organism>